<organism evidence="5 6">
    <name type="scientific">Polarella glacialis</name>
    <name type="common">Dinoflagellate</name>
    <dbReference type="NCBI Taxonomy" id="89957"/>
    <lineage>
        <taxon>Eukaryota</taxon>
        <taxon>Sar</taxon>
        <taxon>Alveolata</taxon>
        <taxon>Dinophyceae</taxon>
        <taxon>Suessiales</taxon>
        <taxon>Suessiaceae</taxon>
        <taxon>Polarella</taxon>
    </lineage>
</organism>
<dbReference type="InterPro" id="IPR037217">
    <property type="entry name" value="Trp/Indoleamine_2_3_dOase-like"/>
</dbReference>
<evidence type="ECO:0000256" key="2">
    <source>
        <dbReference type="ARBA" id="ARBA00022723"/>
    </source>
</evidence>
<dbReference type="GO" id="GO:0034354">
    <property type="term" value="P:'de novo' NAD+ biosynthetic process from L-tryptophan"/>
    <property type="evidence" value="ECO:0007669"/>
    <property type="project" value="TreeGrafter"/>
</dbReference>
<reference evidence="5" key="1">
    <citation type="submission" date="2021-02" db="EMBL/GenBank/DDBJ databases">
        <authorList>
            <person name="Dougan E. K."/>
            <person name="Rhodes N."/>
            <person name="Thang M."/>
            <person name="Chan C."/>
        </authorList>
    </citation>
    <scope>NUCLEOTIDE SEQUENCE</scope>
</reference>
<dbReference type="Gene3D" id="1.20.58.480">
    <property type="match status" value="1"/>
</dbReference>
<keyword evidence="4" id="KW-0349">Heme</keyword>
<dbReference type="GO" id="GO:0020037">
    <property type="term" value="F:heme binding"/>
    <property type="evidence" value="ECO:0007669"/>
    <property type="project" value="InterPro"/>
</dbReference>
<dbReference type="Proteomes" id="UP000654075">
    <property type="component" value="Unassembled WGS sequence"/>
</dbReference>
<evidence type="ECO:0000313" key="6">
    <source>
        <dbReference type="Proteomes" id="UP000654075"/>
    </source>
</evidence>
<dbReference type="InterPro" id="IPR000898">
    <property type="entry name" value="Indolamine_dOase"/>
</dbReference>
<dbReference type="GO" id="GO:0019441">
    <property type="term" value="P:L-tryptophan catabolic process to kynurenine"/>
    <property type="evidence" value="ECO:0007669"/>
    <property type="project" value="InterPro"/>
</dbReference>
<dbReference type="GO" id="GO:0033754">
    <property type="term" value="F:indoleamine 2,3-dioxygenase activity"/>
    <property type="evidence" value="ECO:0007669"/>
    <property type="project" value="TreeGrafter"/>
</dbReference>
<sequence>LEVCRRLQMPAVLTAGATDLWNWRLKDAAGPWELSDMDLLTSLTGTSTERTFHMVPCAMQAAAAKVVPKLFLADVLVRGSRDRQLAALLRELKDLLARFKEIFAQIHHGVDVSTFYDVYRPLLEGFFPAGILLQGESVVPEGVPFLSQTEPGADGGGALLNQSKGPSAGQSTILLIDAFLGVSHCKPGADFQAEMLTYMPALHRQMVLDYRERWADVEGVPQFVRRRQAAGGEEAPALVEAFHGCVLALRDLRRFHLSTVSRYLTRTNTGTGASAWRKLLQAMLDNTEAVCPFSMPSEKSN</sequence>
<dbReference type="EMBL" id="CAJNNV010030975">
    <property type="protein sequence ID" value="CAE8634329.1"/>
    <property type="molecule type" value="Genomic_DNA"/>
</dbReference>
<feature type="non-terminal residue" evidence="5">
    <location>
        <position position="1"/>
    </location>
</feature>
<name>A0A813H9I3_POLGL</name>
<protein>
    <submittedName>
        <fullName evidence="5">Uncharacterized protein</fullName>
    </submittedName>
</protein>
<evidence type="ECO:0000256" key="4">
    <source>
        <dbReference type="PIRSR" id="PIRSR600898-1"/>
    </source>
</evidence>
<dbReference type="AlphaFoldDB" id="A0A813H9I3"/>
<evidence type="ECO:0000256" key="1">
    <source>
        <dbReference type="ARBA" id="ARBA00007119"/>
    </source>
</evidence>
<comment type="similarity">
    <text evidence="1">Belongs to the indoleamine 2,3-dioxygenase family.</text>
</comment>
<keyword evidence="3 4" id="KW-0408">Iron</keyword>
<dbReference type="PANTHER" id="PTHR28657">
    <property type="entry name" value="INDOLEAMINE 2,3-DIOXYGENASE"/>
    <property type="match status" value="1"/>
</dbReference>
<proteinExistence type="inferred from homology"/>
<dbReference type="Pfam" id="PF01231">
    <property type="entry name" value="IDO"/>
    <property type="match status" value="1"/>
</dbReference>
<keyword evidence="2 4" id="KW-0479">Metal-binding</keyword>
<keyword evidence="6" id="KW-1185">Reference proteome</keyword>
<dbReference type="GO" id="GO:0005737">
    <property type="term" value="C:cytoplasm"/>
    <property type="evidence" value="ECO:0007669"/>
    <property type="project" value="TreeGrafter"/>
</dbReference>
<dbReference type="GO" id="GO:0046872">
    <property type="term" value="F:metal ion binding"/>
    <property type="evidence" value="ECO:0007669"/>
    <property type="project" value="UniProtKB-KW"/>
</dbReference>
<feature type="binding site" description="proximal binding residue" evidence="4">
    <location>
        <position position="256"/>
    </location>
    <ligand>
        <name>heme b</name>
        <dbReference type="ChEBI" id="CHEBI:60344"/>
    </ligand>
    <ligandPart>
        <name>Fe</name>
        <dbReference type="ChEBI" id="CHEBI:18248"/>
    </ligandPart>
</feature>
<accession>A0A813H9I3</accession>
<comment type="caution">
    <text evidence="5">The sequence shown here is derived from an EMBL/GenBank/DDBJ whole genome shotgun (WGS) entry which is preliminary data.</text>
</comment>
<dbReference type="OrthoDB" id="248779at2759"/>
<evidence type="ECO:0000256" key="3">
    <source>
        <dbReference type="ARBA" id="ARBA00023004"/>
    </source>
</evidence>
<gene>
    <name evidence="5" type="ORF">PGLA1383_LOCUS49978</name>
</gene>
<evidence type="ECO:0000313" key="5">
    <source>
        <dbReference type="EMBL" id="CAE8634329.1"/>
    </source>
</evidence>
<dbReference type="PANTHER" id="PTHR28657:SF5">
    <property type="entry name" value="INDOLEAMINE 2,3-DIOXYGENASE"/>
    <property type="match status" value="1"/>
</dbReference>
<dbReference type="SUPFAM" id="SSF140959">
    <property type="entry name" value="Indolic compounds 2,3-dioxygenase-like"/>
    <property type="match status" value="1"/>
</dbReference>